<dbReference type="EMBL" id="UYRS01018828">
    <property type="protein sequence ID" value="VDK40556.1"/>
    <property type="molecule type" value="Genomic_DNA"/>
</dbReference>
<feature type="transmembrane region" description="Helical" evidence="4">
    <location>
        <begin position="74"/>
        <end position="98"/>
    </location>
</feature>
<keyword evidence="3" id="KW-0407">Ion channel</keyword>
<reference evidence="5 6" key="2">
    <citation type="submission" date="2018-11" db="EMBL/GenBank/DDBJ databases">
        <authorList>
            <consortium name="Pathogen Informatics"/>
        </authorList>
    </citation>
    <scope>NUCLEOTIDE SEQUENCE [LARGE SCALE GENOMIC DNA]</scope>
</reference>
<keyword evidence="4" id="KW-0472">Membrane</keyword>
<dbReference type="GO" id="GO:0034703">
    <property type="term" value="C:cation channel complex"/>
    <property type="evidence" value="ECO:0007669"/>
    <property type="project" value="TreeGrafter"/>
</dbReference>
<dbReference type="STRING" id="60517.A0A0R3WCV9"/>
<evidence type="ECO:0000256" key="4">
    <source>
        <dbReference type="SAM" id="Phobius"/>
    </source>
</evidence>
<dbReference type="OrthoDB" id="2373987at2759"/>
<dbReference type="WBParaSite" id="TASK_0000856201-mRNA-1">
    <property type="protein sequence ID" value="TASK_0000856201-mRNA-1"/>
    <property type="gene ID" value="TASK_0000856201"/>
</dbReference>
<evidence type="ECO:0000256" key="3">
    <source>
        <dbReference type="ARBA" id="ARBA00023303"/>
    </source>
</evidence>
<dbReference type="GO" id="GO:0015279">
    <property type="term" value="F:store-operated calcium channel activity"/>
    <property type="evidence" value="ECO:0007669"/>
    <property type="project" value="TreeGrafter"/>
</dbReference>
<keyword evidence="4" id="KW-0812">Transmembrane</keyword>
<evidence type="ECO:0000256" key="1">
    <source>
        <dbReference type="ARBA" id="ARBA00022448"/>
    </source>
</evidence>
<keyword evidence="4" id="KW-1133">Transmembrane helix</keyword>
<keyword evidence="1" id="KW-0813">Transport</keyword>
<accession>A0A0R3WCV9</accession>
<name>A0A0R3WCV9_TAEAS</name>
<evidence type="ECO:0000313" key="6">
    <source>
        <dbReference type="Proteomes" id="UP000282613"/>
    </source>
</evidence>
<evidence type="ECO:0000256" key="2">
    <source>
        <dbReference type="ARBA" id="ARBA00023065"/>
    </source>
</evidence>
<dbReference type="AlphaFoldDB" id="A0A0R3WCV9"/>
<dbReference type="GO" id="GO:0005886">
    <property type="term" value="C:plasma membrane"/>
    <property type="evidence" value="ECO:0007669"/>
    <property type="project" value="TreeGrafter"/>
</dbReference>
<feature type="transmembrane region" description="Helical" evidence="4">
    <location>
        <begin position="40"/>
        <end position="62"/>
    </location>
</feature>
<dbReference type="PANTHER" id="PTHR10117">
    <property type="entry name" value="TRANSIENT RECEPTOR POTENTIAL CHANNEL"/>
    <property type="match status" value="1"/>
</dbReference>
<keyword evidence="6" id="KW-1185">Reference proteome</keyword>
<proteinExistence type="predicted"/>
<dbReference type="GO" id="GO:0070679">
    <property type="term" value="F:inositol 1,4,5 trisphosphate binding"/>
    <property type="evidence" value="ECO:0007669"/>
    <property type="project" value="TreeGrafter"/>
</dbReference>
<organism evidence="7">
    <name type="scientific">Taenia asiatica</name>
    <name type="common">Asian tapeworm</name>
    <dbReference type="NCBI Taxonomy" id="60517"/>
    <lineage>
        <taxon>Eukaryota</taxon>
        <taxon>Metazoa</taxon>
        <taxon>Spiralia</taxon>
        <taxon>Lophotrochozoa</taxon>
        <taxon>Platyhelminthes</taxon>
        <taxon>Cestoda</taxon>
        <taxon>Eucestoda</taxon>
        <taxon>Cyclophyllidea</taxon>
        <taxon>Taeniidae</taxon>
        <taxon>Taenia</taxon>
    </lineage>
</organism>
<evidence type="ECO:0000313" key="7">
    <source>
        <dbReference type="WBParaSite" id="TASK_0000856201-mRNA-1"/>
    </source>
</evidence>
<dbReference type="GO" id="GO:0007338">
    <property type="term" value="P:single fertilization"/>
    <property type="evidence" value="ECO:0007669"/>
    <property type="project" value="TreeGrafter"/>
</dbReference>
<reference evidence="7" key="1">
    <citation type="submission" date="2017-02" db="UniProtKB">
        <authorList>
            <consortium name="WormBaseParasite"/>
        </authorList>
    </citation>
    <scope>IDENTIFICATION</scope>
</reference>
<protein>
    <submittedName>
        <fullName evidence="7">Ion_trans domain-containing protein</fullName>
    </submittedName>
</protein>
<dbReference type="PANTHER" id="PTHR10117:SF80">
    <property type="entry name" value="TRANSIENT-RECEPTOR-POTENTIAL-LIKE PROTEIN"/>
    <property type="match status" value="1"/>
</dbReference>
<keyword evidence="2" id="KW-0406">Ion transport</keyword>
<dbReference type="Proteomes" id="UP000282613">
    <property type="component" value="Unassembled WGS sequence"/>
</dbReference>
<dbReference type="InterPro" id="IPR002153">
    <property type="entry name" value="TRPC_channel"/>
</dbReference>
<dbReference type="GO" id="GO:0051480">
    <property type="term" value="P:regulation of cytosolic calcium ion concentration"/>
    <property type="evidence" value="ECO:0007669"/>
    <property type="project" value="TreeGrafter"/>
</dbReference>
<gene>
    <name evidence="5" type="ORF">TASK_LOCUS8563</name>
</gene>
<evidence type="ECO:0000313" key="5">
    <source>
        <dbReference type="EMBL" id="VDK40556.1"/>
    </source>
</evidence>
<sequence length="115" mass="12907">MLPLFLTTEGLRMVSLILRTTERYGFDPAGRGHWPADDPILLSKAFFAIVHIFSFARIIFLFQDAEGKMVDLKSAQATVTVGEILLMIYHAMAIIVLFDKLNAMMSNSFHTIQAS</sequence>